<dbReference type="STRING" id="394096.DB31_2356"/>
<name>A0A085W8D1_9BACT</name>
<dbReference type="AlphaFoldDB" id="A0A085W8D1"/>
<evidence type="ECO:0000313" key="2">
    <source>
        <dbReference type="Proteomes" id="UP000028725"/>
    </source>
</evidence>
<accession>A0A085W8D1</accession>
<dbReference type="Proteomes" id="UP000028725">
    <property type="component" value="Unassembled WGS sequence"/>
</dbReference>
<organism evidence="1 2">
    <name type="scientific">Hyalangium minutum</name>
    <dbReference type="NCBI Taxonomy" id="394096"/>
    <lineage>
        <taxon>Bacteria</taxon>
        <taxon>Pseudomonadati</taxon>
        <taxon>Myxococcota</taxon>
        <taxon>Myxococcia</taxon>
        <taxon>Myxococcales</taxon>
        <taxon>Cystobacterineae</taxon>
        <taxon>Archangiaceae</taxon>
        <taxon>Hyalangium</taxon>
    </lineage>
</organism>
<proteinExistence type="predicted"/>
<evidence type="ECO:0000313" key="1">
    <source>
        <dbReference type="EMBL" id="KFE63944.1"/>
    </source>
</evidence>
<comment type="caution">
    <text evidence="1">The sequence shown here is derived from an EMBL/GenBank/DDBJ whole genome shotgun (WGS) entry which is preliminary data.</text>
</comment>
<reference evidence="1 2" key="1">
    <citation type="submission" date="2014-04" db="EMBL/GenBank/DDBJ databases">
        <title>Genome assembly of Hyalangium minutum DSM 14724.</title>
        <authorList>
            <person name="Sharma G."/>
            <person name="Subramanian S."/>
        </authorList>
    </citation>
    <scope>NUCLEOTIDE SEQUENCE [LARGE SCALE GENOMIC DNA]</scope>
    <source>
        <strain evidence="1 2">DSM 14724</strain>
    </source>
</reference>
<dbReference type="EMBL" id="JMCB01000015">
    <property type="protein sequence ID" value="KFE63944.1"/>
    <property type="molecule type" value="Genomic_DNA"/>
</dbReference>
<keyword evidence="2" id="KW-1185">Reference proteome</keyword>
<protein>
    <submittedName>
        <fullName evidence="1">Uncharacterized protein</fullName>
    </submittedName>
</protein>
<gene>
    <name evidence="1" type="ORF">DB31_2356</name>
</gene>
<sequence>MWGAACWLGRRGATELENTHPVKVLLAALASKRIEGRSP</sequence>